<protein>
    <recommendedName>
        <fullName evidence="5">Transposase, Ptta/En/Spm, plant</fullName>
    </recommendedName>
</protein>
<keyword evidence="1" id="KW-0175">Coiled coil</keyword>
<accession>A0AAV0C4J5</accession>
<dbReference type="InterPro" id="IPR004252">
    <property type="entry name" value="Probable_transposase_24"/>
</dbReference>
<feature type="coiled-coil region" evidence="1">
    <location>
        <begin position="280"/>
        <end position="321"/>
    </location>
</feature>
<sequence length="433" mass="49390">MSNEQSTSRTRPNYVPLTEAERNNENALWVTPHMVANDQEVLDQIKVIIGGHFLGNWAAYTEVDPKVRELWWNLFKGRFRWTEAQGPAILRAYNARISNWLRPTFRRARTSGVKPGWCSDEVWANLVRHWSSDPNFLARSQSGKKNRMSEKALETQWHGGRKPQSRHKEDLSGPEKKKVSILKVIKHCWTKHGDESDADLPPRLAEIESKYNTNVEKRRAELGLTQEDEIDSDVEDDAIFEAVGVYKGRVPCMGAEGQRILYDRSGASPSRSRRGEDPRIAQMQREMEEQQRALAEQQRTLEEQRKKEEETRARLEEMERILSAGIRNQPQPQPYVLHPEQTPQVPHMGGYFRTNSATGLPSFGSIQDINFHNLFQTSGGSQAGGSRGGGSRGGGSRGGNREGQAGDNREDETEENYLYDDSRYYHNGNRRSL</sequence>
<name>A0AAV0C4J5_9ASTE</name>
<evidence type="ECO:0000313" key="3">
    <source>
        <dbReference type="EMBL" id="CAH9067878.1"/>
    </source>
</evidence>
<comment type="caution">
    <text evidence="3">The sequence shown here is derived from an EMBL/GenBank/DDBJ whole genome shotgun (WGS) entry which is preliminary data.</text>
</comment>
<feature type="region of interest" description="Disordered" evidence="2">
    <location>
        <begin position="138"/>
        <end position="176"/>
    </location>
</feature>
<reference evidence="3" key="1">
    <citation type="submission" date="2022-07" db="EMBL/GenBank/DDBJ databases">
        <authorList>
            <person name="Macas J."/>
            <person name="Novak P."/>
            <person name="Neumann P."/>
        </authorList>
    </citation>
    <scope>NUCLEOTIDE SEQUENCE</scope>
</reference>
<proteinExistence type="predicted"/>
<organism evidence="3 4">
    <name type="scientific">Cuscuta epithymum</name>
    <dbReference type="NCBI Taxonomy" id="186058"/>
    <lineage>
        <taxon>Eukaryota</taxon>
        <taxon>Viridiplantae</taxon>
        <taxon>Streptophyta</taxon>
        <taxon>Embryophyta</taxon>
        <taxon>Tracheophyta</taxon>
        <taxon>Spermatophyta</taxon>
        <taxon>Magnoliopsida</taxon>
        <taxon>eudicotyledons</taxon>
        <taxon>Gunneridae</taxon>
        <taxon>Pentapetalae</taxon>
        <taxon>asterids</taxon>
        <taxon>lamiids</taxon>
        <taxon>Solanales</taxon>
        <taxon>Convolvulaceae</taxon>
        <taxon>Cuscuteae</taxon>
        <taxon>Cuscuta</taxon>
        <taxon>Cuscuta subgen. Cuscuta</taxon>
    </lineage>
</organism>
<feature type="compositionally biased region" description="Gly residues" evidence="2">
    <location>
        <begin position="381"/>
        <end position="398"/>
    </location>
</feature>
<keyword evidence="4" id="KW-1185">Reference proteome</keyword>
<dbReference type="EMBL" id="CAMAPF010000014">
    <property type="protein sequence ID" value="CAH9067878.1"/>
    <property type="molecule type" value="Genomic_DNA"/>
</dbReference>
<dbReference type="Pfam" id="PF03004">
    <property type="entry name" value="Transposase_24"/>
    <property type="match status" value="1"/>
</dbReference>
<gene>
    <name evidence="3" type="ORF">CEPIT_LOCUS2657</name>
</gene>
<evidence type="ECO:0000256" key="1">
    <source>
        <dbReference type="SAM" id="Coils"/>
    </source>
</evidence>
<evidence type="ECO:0000313" key="4">
    <source>
        <dbReference type="Proteomes" id="UP001152523"/>
    </source>
</evidence>
<feature type="compositionally biased region" description="Basic and acidic residues" evidence="2">
    <location>
        <begin position="166"/>
        <end position="176"/>
    </location>
</feature>
<dbReference type="AlphaFoldDB" id="A0AAV0C4J5"/>
<dbReference type="Proteomes" id="UP001152523">
    <property type="component" value="Unassembled WGS sequence"/>
</dbReference>
<evidence type="ECO:0000256" key="2">
    <source>
        <dbReference type="SAM" id="MobiDB-lite"/>
    </source>
</evidence>
<feature type="region of interest" description="Disordered" evidence="2">
    <location>
        <begin position="375"/>
        <end position="433"/>
    </location>
</feature>
<feature type="compositionally biased region" description="Acidic residues" evidence="2">
    <location>
        <begin position="409"/>
        <end position="418"/>
    </location>
</feature>
<evidence type="ECO:0008006" key="5">
    <source>
        <dbReference type="Google" id="ProtNLM"/>
    </source>
</evidence>